<evidence type="ECO:0000313" key="3">
    <source>
        <dbReference type="Proteomes" id="UP000001035"/>
    </source>
</evidence>
<protein>
    <submittedName>
        <fullName evidence="2">Hypothetical phage protein</fullName>
    </submittedName>
</protein>
<sequence length="202" mass="22503">MLKLARTISSCLALLALSACGDSQTVVGNNAEEIRQYREQRDNAQKFRDAIVRSMNHTTELMSRFLSDPNAFTPPDAYALKSGMENIKLAGQASDLFGKPMSEPLGWCTMLGLSAGQAIEETIRSISETDRKQWAEKSIQAYQNNISDCDRQLQNPPKPQVFIQTSKSASAPRRNCEPEALLKPAEQDKMLWRCDDDSVSKS</sequence>
<dbReference type="EMBL" id="AM747720">
    <property type="protein sequence ID" value="CAR51896.1"/>
    <property type="molecule type" value="Genomic_DNA"/>
</dbReference>
<feature type="chain" id="PRO_5002801271" evidence="1">
    <location>
        <begin position="22"/>
        <end position="202"/>
    </location>
</feature>
<proteinExistence type="predicted"/>
<evidence type="ECO:0000256" key="1">
    <source>
        <dbReference type="SAM" id="SignalP"/>
    </source>
</evidence>
<keyword evidence="1" id="KW-0732">Signal</keyword>
<keyword evidence="3" id="KW-1185">Reference proteome</keyword>
<dbReference type="Proteomes" id="UP000001035">
    <property type="component" value="Chromosome 1"/>
</dbReference>
<dbReference type="BioCyc" id="BCEN216591:G1G1V-1771-MONOMER"/>
<dbReference type="KEGG" id="bcj:BCAL1597"/>
<reference evidence="2 3" key="1">
    <citation type="journal article" date="2009" name="J. Bacteriol.">
        <title>The genome of Burkholderia cenocepacia J2315, an epidemic pathogen of cystic fibrosis patients.</title>
        <authorList>
            <person name="Holden M.T."/>
            <person name="Seth-Smith H.M."/>
            <person name="Crossman L.C."/>
            <person name="Sebaihia M."/>
            <person name="Bentley S.D."/>
            <person name="Cerdeno-Tarraga A.M."/>
            <person name="Thomson N.R."/>
            <person name="Bason N."/>
            <person name="Quail M.A."/>
            <person name="Sharp S."/>
            <person name="Cherevach I."/>
            <person name="Churcher C."/>
            <person name="Goodhead I."/>
            <person name="Hauser H."/>
            <person name="Holroyd N."/>
            <person name="Mungall K."/>
            <person name="Scott P."/>
            <person name="Walker D."/>
            <person name="White B."/>
            <person name="Rose H."/>
            <person name="Iversen P."/>
            <person name="Mil-Homens D."/>
            <person name="Rocha E.P."/>
            <person name="Fialho A.M."/>
            <person name="Baldwin A."/>
            <person name="Dowson C."/>
            <person name="Barrell B.G."/>
            <person name="Govan J.R."/>
            <person name="Vandamme P."/>
            <person name="Hart C.A."/>
            <person name="Mahenthiralingam E."/>
            <person name="Parkhill J."/>
        </authorList>
    </citation>
    <scope>NUCLEOTIDE SEQUENCE [LARGE SCALE GENOMIC DNA]</scope>
    <source>
        <strain evidence="3">ATCC BAA-245 / DSM 16553 / LMG 16656 / NCTC 13227 / J2315 / CF5610</strain>
    </source>
</reference>
<name>B4E893_BURCJ</name>
<evidence type="ECO:0000313" key="2">
    <source>
        <dbReference type="EMBL" id="CAR51896.1"/>
    </source>
</evidence>
<dbReference type="PROSITE" id="PS51257">
    <property type="entry name" value="PROKAR_LIPOPROTEIN"/>
    <property type="match status" value="1"/>
</dbReference>
<feature type="signal peptide" evidence="1">
    <location>
        <begin position="1"/>
        <end position="21"/>
    </location>
</feature>
<dbReference type="AlphaFoldDB" id="B4E893"/>
<gene>
    <name evidence="2" type="ORF">BCAL1597</name>
</gene>
<accession>B4E893</accession>
<dbReference type="RefSeq" id="WP_012492585.1">
    <property type="nucleotide sequence ID" value="NC_011000.1"/>
</dbReference>
<organism evidence="2 3">
    <name type="scientific">Burkholderia cenocepacia (strain ATCC BAA-245 / DSM 16553 / LMG 16656 / NCTC 13227 / J2315 / CF5610)</name>
    <name type="common">Burkholderia cepacia (strain J2315)</name>
    <dbReference type="NCBI Taxonomy" id="216591"/>
    <lineage>
        <taxon>Bacteria</taxon>
        <taxon>Pseudomonadati</taxon>
        <taxon>Pseudomonadota</taxon>
        <taxon>Betaproteobacteria</taxon>
        <taxon>Burkholderiales</taxon>
        <taxon>Burkholderiaceae</taxon>
        <taxon>Burkholderia</taxon>
        <taxon>Burkholderia cepacia complex</taxon>
    </lineage>
</organism>
<dbReference type="HOGENOM" id="CLU_1352503_0_0_4"/>